<name>A0A4U5MKS6_STECR</name>
<gene>
    <name evidence="2" type="ORF">L596_022101</name>
</gene>
<sequence>MSLGWLHCVWELRIAGLRIANRGIAVGDCRIADCEWHVVKSAPGVIWGEREESERSVGGVGDEDPVSGRGTKSLHGAARARRRLFLGGSGREPNPRNFVILYRVTSKYCK</sequence>
<evidence type="ECO:0000313" key="3">
    <source>
        <dbReference type="Proteomes" id="UP000298663"/>
    </source>
</evidence>
<protein>
    <submittedName>
        <fullName evidence="2">Uncharacterized protein</fullName>
    </submittedName>
</protein>
<organism evidence="2 3">
    <name type="scientific">Steinernema carpocapsae</name>
    <name type="common">Entomopathogenic nematode</name>
    <dbReference type="NCBI Taxonomy" id="34508"/>
    <lineage>
        <taxon>Eukaryota</taxon>
        <taxon>Metazoa</taxon>
        <taxon>Ecdysozoa</taxon>
        <taxon>Nematoda</taxon>
        <taxon>Chromadorea</taxon>
        <taxon>Rhabditida</taxon>
        <taxon>Tylenchina</taxon>
        <taxon>Panagrolaimomorpha</taxon>
        <taxon>Strongyloidoidea</taxon>
        <taxon>Steinernematidae</taxon>
        <taxon>Steinernema</taxon>
    </lineage>
</organism>
<dbReference type="AlphaFoldDB" id="A0A4U5MKS6"/>
<dbReference type="EMBL" id="AZBU02000007">
    <property type="protein sequence ID" value="TKR70030.1"/>
    <property type="molecule type" value="Genomic_DNA"/>
</dbReference>
<evidence type="ECO:0000313" key="2">
    <source>
        <dbReference type="EMBL" id="TKR70030.1"/>
    </source>
</evidence>
<feature type="region of interest" description="Disordered" evidence="1">
    <location>
        <begin position="55"/>
        <end position="75"/>
    </location>
</feature>
<reference evidence="2 3" key="2">
    <citation type="journal article" date="2019" name="G3 (Bethesda)">
        <title>Hybrid Assembly of the Genome of the Entomopathogenic Nematode Steinernema carpocapsae Identifies the X-Chromosome.</title>
        <authorList>
            <person name="Serra L."/>
            <person name="Macchietto M."/>
            <person name="Macias-Munoz A."/>
            <person name="McGill C.J."/>
            <person name="Rodriguez I.M."/>
            <person name="Rodriguez B."/>
            <person name="Murad R."/>
            <person name="Mortazavi A."/>
        </authorList>
    </citation>
    <scope>NUCLEOTIDE SEQUENCE [LARGE SCALE GENOMIC DNA]</scope>
    <source>
        <strain evidence="2 3">ALL</strain>
    </source>
</reference>
<comment type="caution">
    <text evidence="2">The sequence shown here is derived from an EMBL/GenBank/DDBJ whole genome shotgun (WGS) entry which is preliminary data.</text>
</comment>
<dbReference type="Proteomes" id="UP000298663">
    <property type="component" value="Unassembled WGS sequence"/>
</dbReference>
<proteinExistence type="predicted"/>
<accession>A0A4U5MKS6</accession>
<reference evidence="2 3" key="1">
    <citation type="journal article" date="2015" name="Genome Biol.">
        <title>Comparative genomics of Steinernema reveals deeply conserved gene regulatory networks.</title>
        <authorList>
            <person name="Dillman A.R."/>
            <person name="Macchietto M."/>
            <person name="Porter C.F."/>
            <person name="Rogers A."/>
            <person name="Williams B."/>
            <person name="Antoshechkin I."/>
            <person name="Lee M.M."/>
            <person name="Goodwin Z."/>
            <person name="Lu X."/>
            <person name="Lewis E.E."/>
            <person name="Goodrich-Blair H."/>
            <person name="Stock S.P."/>
            <person name="Adams B.J."/>
            <person name="Sternberg P.W."/>
            <person name="Mortazavi A."/>
        </authorList>
    </citation>
    <scope>NUCLEOTIDE SEQUENCE [LARGE SCALE GENOMIC DNA]</scope>
    <source>
        <strain evidence="2 3">ALL</strain>
    </source>
</reference>
<evidence type="ECO:0000256" key="1">
    <source>
        <dbReference type="SAM" id="MobiDB-lite"/>
    </source>
</evidence>
<keyword evidence="3" id="KW-1185">Reference proteome</keyword>